<reference evidence="2 3" key="1">
    <citation type="submission" date="2023-06" db="EMBL/GenBank/DDBJ databases">
        <authorList>
            <person name="Oyuntsetseg B."/>
            <person name="Kim S.B."/>
        </authorList>
    </citation>
    <scope>NUCLEOTIDE SEQUENCE [LARGE SCALE GENOMIC DNA]</scope>
    <source>
        <strain evidence="2 3">2-15</strain>
    </source>
</reference>
<keyword evidence="1" id="KW-0812">Transmembrane</keyword>
<protein>
    <submittedName>
        <fullName evidence="2">Uncharacterized protein</fullName>
    </submittedName>
</protein>
<gene>
    <name evidence="2" type="ORF">QRX50_29445</name>
</gene>
<dbReference type="AlphaFoldDB" id="A0A9Y2I9K8"/>
<evidence type="ECO:0000313" key="3">
    <source>
        <dbReference type="Proteomes" id="UP001236014"/>
    </source>
</evidence>
<sequence>MLAALAAGLAAAALTATTSEGAVPCAVVAGLVYGSSRVAVRALLQIRAITLLVLWRQPLAYLVMVFTALRIAMYATSLRRTTPSVPSAVTTVTGVVFPGAGVVATRRPHPPRVVVAVRGWASPWPSPG</sequence>
<name>A0A9Y2I9K8_9PSEU</name>
<feature type="transmembrane region" description="Helical" evidence="1">
    <location>
        <begin position="45"/>
        <end position="69"/>
    </location>
</feature>
<dbReference type="EMBL" id="CP127294">
    <property type="protein sequence ID" value="WIX75617.1"/>
    <property type="molecule type" value="Genomic_DNA"/>
</dbReference>
<dbReference type="KEGG" id="acab:QRX50_29445"/>
<evidence type="ECO:0000313" key="2">
    <source>
        <dbReference type="EMBL" id="WIX75617.1"/>
    </source>
</evidence>
<organism evidence="2 3">
    <name type="scientific">Amycolatopsis carbonis</name>
    <dbReference type="NCBI Taxonomy" id="715471"/>
    <lineage>
        <taxon>Bacteria</taxon>
        <taxon>Bacillati</taxon>
        <taxon>Actinomycetota</taxon>
        <taxon>Actinomycetes</taxon>
        <taxon>Pseudonocardiales</taxon>
        <taxon>Pseudonocardiaceae</taxon>
        <taxon>Amycolatopsis</taxon>
    </lineage>
</organism>
<keyword evidence="3" id="KW-1185">Reference proteome</keyword>
<evidence type="ECO:0000256" key="1">
    <source>
        <dbReference type="SAM" id="Phobius"/>
    </source>
</evidence>
<keyword evidence="1" id="KW-1133">Transmembrane helix</keyword>
<dbReference type="RefSeq" id="WP_285966382.1">
    <property type="nucleotide sequence ID" value="NZ_CP127294.1"/>
</dbReference>
<accession>A0A9Y2I9K8</accession>
<keyword evidence="1" id="KW-0472">Membrane</keyword>
<proteinExistence type="predicted"/>
<dbReference type="Proteomes" id="UP001236014">
    <property type="component" value="Chromosome"/>
</dbReference>